<organism evidence="1 2">
    <name type="scientific">Pluteus cervinus</name>
    <dbReference type="NCBI Taxonomy" id="181527"/>
    <lineage>
        <taxon>Eukaryota</taxon>
        <taxon>Fungi</taxon>
        <taxon>Dikarya</taxon>
        <taxon>Basidiomycota</taxon>
        <taxon>Agaricomycotina</taxon>
        <taxon>Agaricomycetes</taxon>
        <taxon>Agaricomycetidae</taxon>
        <taxon>Agaricales</taxon>
        <taxon>Pluteineae</taxon>
        <taxon>Pluteaceae</taxon>
        <taxon>Pluteus</taxon>
    </lineage>
</organism>
<proteinExistence type="predicted"/>
<evidence type="ECO:0000313" key="1">
    <source>
        <dbReference type="EMBL" id="TFK76805.1"/>
    </source>
</evidence>
<accession>A0ACD3BFZ4</accession>
<dbReference type="Proteomes" id="UP000308600">
    <property type="component" value="Unassembled WGS sequence"/>
</dbReference>
<dbReference type="EMBL" id="ML208259">
    <property type="protein sequence ID" value="TFK76805.1"/>
    <property type="molecule type" value="Genomic_DNA"/>
</dbReference>
<reference evidence="1 2" key="1">
    <citation type="journal article" date="2019" name="Nat. Ecol. Evol.">
        <title>Megaphylogeny resolves global patterns of mushroom evolution.</title>
        <authorList>
            <person name="Varga T."/>
            <person name="Krizsan K."/>
            <person name="Foldi C."/>
            <person name="Dima B."/>
            <person name="Sanchez-Garcia M."/>
            <person name="Sanchez-Ramirez S."/>
            <person name="Szollosi G.J."/>
            <person name="Szarkandi J.G."/>
            <person name="Papp V."/>
            <person name="Albert L."/>
            <person name="Andreopoulos W."/>
            <person name="Angelini C."/>
            <person name="Antonin V."/>
            <person name="Barry K.W."/>
            <person name="Bougher N.L."/>
            <person name="Buchanan P."/>
            <person name="Buyck B."/>
            <person name="Bense V."/>
            <person name="Catcheside P."/>
            <person name="Chovatia M."/>
            <person name="Cooper J."/>
            <person name="Damon W."/>
            <person name="Desjardin D."/>
            <person name="Finy P."/>
            <person name="Geml J."/>
            <person name="Haridas S."/>
            <person name="Hughes K."/>
            <person name="Justo A."/>
            <person name="Karasinski D."/>
            <person name="Kautmanova I."/>
            <person name="Kiss B."/>
            <person name="Kocsube S."/>
            <person name="Kotiranta H."/>
            <person name="LaButti K.M."/>
            <person name="Lechner B.E."/>
            <person name="Liimatainen K."/>
            <person name="Lipzen A."/>
            <person name="Lukacs Z."/>
            <person name="Mihaltcheva S."/>
            <person name="Morgado L.N."/>
            <person name="Niskanen T."/>
            <person name="Noordeloos M.E."/>
            <person name="Ohm R.A."/>
            <person name="Ortiz-Santana B."/>
            <person name="Ovrebo C."/>
            <person name="Racz N."/>
            <person name="Riley R."/>
            <person name="Savchenko A."/>
            <person name="Shiryaev A."/>
            <person name="Soop K."/>
            <person name="Spirin V."/>
            <person name="Szebenyi C."/>
            <person name="Tomsovsky M."/>
            <person name="Tulloss R.E."/>
            <person name="Uehling J."/>
            <person name="Grigoriev I.V."/>
            <person name="Vagvolgyi C."/>
            <person name="Papp T."/>
            <person name="Martin F.M."/>
            <person name="Miettinen O."/>
            <person name="Hibbett D.S."/>
            <person name="Nagy L.G."/>
        </authorList>
    </citation>
    <scope>NUCLEOTIDE SEQUENCE [LARGE SCALE GENOMIC DNA]</scope>
    <source>
        <strain evidence="1 2">NL-1719</strain>
    </source>
</reference>
<sequence>MDTFKRPPAIAEDTLVYSLHLPPGSDKASASALATCIRSLVEELLPDFIWHKDPFDLKISKNPDRDEWFLESRMRVGDCADDEWLVVWLLREISAKWDLAIEVFDSDGEFLLIEAAEVLPSWVKPTNSEHRVWIYGYRLHLIPISYVSSPSRQRRRRKLPGAPDSDDEDFTENNVDDDYLELEDAVKFLRDPQTNTNAPPEVEQVVWKRIEKYPAAAREHIHYTKAYIPKDVAKVLSVQPSLIQQAVETFYTRDALQLRAAHRMSRFPPDSSILTRIKMTRTAYAQLMGQKFSPPRVFGSWKAVEGTREWRWRDMGVKIAVGFEMSFQESVRRKDVSVDLDGTQASFETAKASLRNSPEYLRYVDTLKQAGYFKGEVEGSEKWYELESKAVVSFLDIRRDDSAYYSSFASRVATAMNNVRPIPETKPLDDEDSDEWLNVDPAELDAMLAKTMGSQTQFRGEAPEETNEDQMASDQAARLKKLATQVNDFVNDEGDLEGAEFADEHLSDFSDEPSSESEDGMQVEEDTRQTAIDKLVPGLEPGEYGKMPASYHSNSQRTAPATVKSERKGSSDSEGKPDKQKVSEGRPIRQPILPRDKFDGVDSDDETDDEEQEDSEDEEDKPQVVGDMEIDMGEEEQEFLEFSRHALGISDAQWNDILRDRKDRGAPIPSSAKVVPIASSEKDAKKPTVKMQEAEQAAPQKPGENLDNFEAVMEALDAELDRVRSKGKARAPAPPQASTSATNTNEEQDIVAAMEAEFQAAIQRGGEDEDVDMDTDLDAQGLDYNLIKNFLESFKSQGGLSGPVGNLVGRLQPGWNLPRDDA</sequence>
<evidence type="ECO:0000313" key="2">
    <source>
        <dbReference type="Proteomes" id="UP000308600"/>
    </source>
</evidence>
<keyword evidence="2" id="KW-1185">Reference proteome</keyword>
<name>A0ACD3BFZ4_9AGAR</name>
<gene>
    <name evidence="1" type="ORF">BDN72DRAFT_754724</name>
</gene>
<protein>
    <submittedName>
        <fullName evidence="1">Uncharacterized protein</fullName>
    </submittedName>
</protein>